<evidence type="ECO:0000313" key="1">
    <source>
        <dbReference type="EMBL" id="CAY81514.1"/>
    </source>
</evidence>
<dbReference type="OrthoDB" id="10270553at2759"/>
<sequence>MFLRCYNRLLYIYNELFNFLRFTVFLPFCEFVPHHDLFYLIVTYQRTLVYKIKMIVENANSAHLLLFMC</sequence>
<proteinExistence type="predicted"/>
<gene>
    <name evidence="1" type="ORF">EC1118_1L7_1398g</name>
</gene>
<organism evidence="1">
    <name type="scientific">Saccharomyces cerevisiae (strain Lalvin EC1118 / Prise de mousse)</name>
    <name type="common">Baker's yeast</name>
    <dbReference type="NCBI Taxonomy" id="643680"/>
    <lineage>
        <taxon>Eukaryota</taxon>
        <taxon>Fungi</taxon>
        <taxon>Dikarya</taxon>
        <taxon>Ascomycota</taxon>
        <taxon>Saccharomycotina</taxon>
        <taxon>Saccharomycetes</taxon>
        <taxon>Saccharomycetales</taxon>
        <taxon>Saccharomycetaceae</taxon>
        <taxon>Saccharomyces</taxon>
    </lineage>
</organism>
<name>C8ZDP8_YEAS8</name>
<dbReference type="EMBL" id="FN393080">
    <property type="protein sequence ID" value="CAY81514.1"/>
    <property type="molecule type" value="Genomic_DNA"/>
</dbReference>
<reference evidence="1" key="1">
    <citation type="journal article" date="2009" name="Proc. Natl. Acad. Sci. U.S.A.">
        <title>Eukaryote-to-eukaryote gene transfer events revealed by the genome sequence of the wine yeast Saccharomyces cerevisiae EC1118.</title>
        <authorList>
            <person name="Novo M."/>
            <person name="Bigey F."/>
            <person name="Beyne E."/>
            <person name="Galeote V."/>
            <person name="Gavory F."/>
            <person name="Mallet S."/>
            <person name="Cambot B."/>
            <person name="Legras J.L."/>
            <person name="Wincker P."/>
            <person name="Casaregola S."/>
            <person name="Dequin S."/>
        </authorList>
    </citation>
    <scope>NUCLEOTIDE SEQUENCE [LARGE SCALE GENOMIC DNA]</scope>
    <source>
        <strain evidence="1">Lalvin EC1118</strain>
        <strain>Lalvin EC1118 / Prise de mousse</strain>
    </source>
</reference>
<dbReference type="AlphaFoldDB" id="C8ZDP8"/>
<accession>C8ZDP8</accession>
<protein>
    <submittedName>
        <fullName evidence="1">EC1118_1L7_1398p</fullName>
    </submittedName>
</protein>
<dbReference type="HOGENOM" id="CLU_204131_0_0_1"/>